<evidence type="ECO:0000256" key="1">
    <source>
        <dbReference type="ARBA" id="ARBA00022670"/>
    </source>
</evidence>
<evidence type="ECO:0000313" key="6">
    <source>
        <dbReference type="Proteomes" id="UP001054821"/>
    </source>
</evidence>
<dbReference type="Pfam" id="PF22936">
    <property type="entry name" value="Pol_BBD"/>
    <property type="match status" value="1"/>
</dbReference>
<comment type="caution">
    <text evidence="5">The sequence shown here is derived from an EMBL/GenBank/DDBJ whole genome shotgun (WGS) entry which is preliminary data.</text>
</comment>
<dbReference type="Proteomes" id="UP001054821">
    <property type="component" value="Chromosome 5"/>
</dbReference>
<accession>A0AAD4VMW7</accession>
<evidence type="ECO:0000313" key="5">
    <source>
        <dbReference type="EMBL" id="KAI5327963.1"/>
    </source>
</evidence>
<proteinExistence type="predicted"/>
<dbReference type="EMBL" id="JAJFAZ020000005">
    <property type="protein sequence ID" value="KAI5327963.1"/>
    <property type="molecule type" value="Genomic_DNA"/>
</dbReference>
<feature type="region of interest" description="Disordered" evidence="2">
    <location>
        <begin position="232"/>
        <end position="266"/>
    </location>
</feature>
<dbReference type="InterPro" id="IPR054722">
    <property type="entry name" value="PolX-like_BBD"/>
</dbReference>
<feature type="domain" description="GAG-pre-integrase" evidence="3">
    <location>
        <begin position="111"/>
        <end position="167"/>
    </location>
</feature>
<protein>
    <recommendedName>
        <fullName evidence="7">GAG-pre-integrase domain-containing protein</fullName>
    </recommendedName>
</protein>
<dbReference type="AlphaFoldDB" id="A0AAD4VMW7"/>
<evidence type="ECO:0008006" key="7">
    <source>
        <dbReference type="Google" id="ProtNLM"/>
    </source>
</evidence>
<dbReference type="Pfam" id="PF13976">
    <property type="entry name" value="gag_pre-integrs"/>
    <property type="match status" value="1"/>
</dbReference>
<keyword evidence="1" id="KW-0645">Protease</keyword>
<feature type="compositionally biased region" description="Basic and acidic residues" evidence="2">
    <location>
        <begin position="251"/>
        <end position="266"/>
    </location>
</feature>
<keyword evidence="1" id="KW-0378">Hydrolase</keyword>
<dbReference type="GO" id="GO:0008233">
    <property type="term" value="F:peptidase activity"/>
    <property type="evidence" value="ECO:0007669"/>
    <property type="project" value="UniProtKB-KW"/>
</dbReference>
<evidence type="ECO:0000259" key="4">
    <source>
        <dbReference type="Pfam" id="PF22936"/>
    </source>
</evidence>
<dbReference type="GO" id="GO:0006508">
    <property type="term" value="P:proteolysis"/>
    <property type="evidence" value="ECO:0007669"/>
    <property type="project" value="UniProtKB-KW"/>
</dbReference>
<dbReference type="InterPro" id="IPR039537">
    <property type="entry name" value="Retrotran_Ty1/copia-like"/>
</dbReference>
<sequence>MTSREDVLFDVDRNITAKVTMGTGQLVDVVGKRNLVVDTKMGRRYVKGVLLVAGLKENLLSVGQMMKHGYILIFGANKVEIYDDCSLSNLVAKVQMKGNISFTLKLHTTLHVALRANVESSTLVWHRRMGHLNFTSLKLLQDQGMVLGLLEIKLVTEVCEGCTFGKHCRDSFPKETTSRATIPLELVHTNVCGPMQTVTKAGNRDLIFNEAAVWDWNAQKECDISIPLNETLTEREEESSDSSLSQEEISEEGHVDPDSGSLDVDHTPLKYKSIAEVYARCNL</sequence>
<name>A0AAD4VMW7_PRUDU</name>
<reference evidence="5 6" key="1">
    <citation type="journal article" date="2022" name="G3 (Bethesda)">
        <title>Whole-genome sequence and methylome profiling of the almond [Prunus dulcis (Mill.) D.A. Webb] cultivar 'Nonpareil'.</title>
        <authorList>
            <person name="D'Amico-Willman K.M."/>
            <person name="Ouma W.Z."/>
            <person name="Meulia T."/>
            <person name="Sideli G.M."/>
            <person name="Gradziel T.M."/>
            <person name="Fresnedo-Ramirez J."/>
        </authorList>
    </citation>
    <scope>NUCLEOTIDE SEQUENCE [LARGE SCALE GENOMIC DNA]</scope>
    <source>
        <strain evidence="5">Clone GOH B32 T37-40</strain>
    </source>
</reference>
<feature type="domain" description="Retrovirus-related Pol polyprotein from transposon TNT 1-94-like beta-barrel" evidence="4">
    <location>
        <begin position="1"/>
        <end position="70"/>
    </location>
</feature>
<evidence type="ECO:0000259" key="3">
    <source>
        <dbReference type="Pfam" id="PF13976"/>
    </source>
</evidence>
<keyword evidence="6" id="KW-1185">Reference proteome</keyword>
<dbReference type="InterPro" id="IPR025724">
    <property type="entry name" value="GAG-pre-integrase_dom"/>
</dbReference>
<gene>
    <name evidence="5" type="ORF">L3X38_027359</name>
</gene>
<organism evidence="5 6">
    <name type="scientific">Prunus dulcis</name>
    <name type="common">Almond</name>
    <name type="synonym">Amygdalus dulcis</name>
    <dbReference type="NCBI Taxonomy" id="3755"/>
    <lineage>
        <taxon>Eukaryota</taxon>
        <taxon>Viridiplantae</taxon>
        <taxon>Streptophyta</taxon>
        <taxon>Embryophyta</taxon>
        <taxon>Tracheophyta</taxon>
        <taxon>Spermatophyta</taxon>
        <taxon>Magnoliopsida</taxon>
        <taxon>eudicotyledons</taxon>
        <taxon>Gunneridae</taxon>
        <taxon>Pentapetalae</taxon>
        <taxon>rosids</taxon>
        <taxon>fabids</taxon>
        <taxon>Rosales</taxon>
        <taxon>Rosaceae</taxon>
        <taxon>Amygdaloideae</taxon>
        <taxon>Amygdaleae</taxon>
        <taxon>Prunus</taxon>
    </lineage>
</organism>
<evidence type="ECO:0000256" key="2">
    <source>
        <dbReference type="SAM" id="MobiDB-lite"/>
    </source>
</evidence>
<dbReference type="PANTHER" id="PTHR42648">
    <property type="entry name" value="TRANSPOSASE, PUTATIVE-RELATED"/>
    <property type="match status" value="1"/>
</dbReference>
<dbReference type="PANTHER" id="PTHR42648:SF18">
    <property type="entry name" value="RETROTRANSPOSON, UNCLASSIFIED-LIKE PROTEIN"/>
    <property type="match status" value="1"/>
</dbReference>